<reference evidence="1 2" key="1">
    <citation type="submission" date="2023-04" db="EMBL/GenBank/DDBJ databases">
        <title>A novel bacteria isolated from coastal sediment.</title>
        <authorList>
            <person name="Liu X.-J."/>
            <person name="Du Z.-J."/>
        </authorList>
    </citation>
    <scope>NUCLEOTIDE SEQUENCE [LARGE SCALE GENOMIC DNA]</scope>
    <source>
        <strain evidence="1 2">SDUM461003</strain>
    </source>
</reference>
<dbReference type="RefSeq" id="WP_308948317.1">
    <property type="nucleotide sequence ID" value="NZ_JARXHW010000003.1"/>
</dbReference>
<evidence type="ECO:0008006" key="3">
    <source>
        <dbReference type="Google" id="ProtNLM"/>
    </source>
</evidence>
<sequence length="266" mass="28637">MLEHPENSFLMSRQADDFPGLVAYWEFNQAGSSWTAVQGEPYTLTASEGPLEVSTDSNAPLSGSALVIPEGTWLTCPRAECPELDIHGENGQLTVVAWLRREATQHGGCEFIAGQWNESELGRQYGLFLNISVWRQHHQVTGHLSNVGGPTPGYKYCIDGPVGQSLVPCNEWSVVAMSYDGSQGYAWLNGLLDARPGLNPYSMAGGLHDGGATGSDFTVAGVDRSGCMGNFFKGQLAGLAVYRRAFTPAEMYAVSSMDACRNSVSD</sequence>
<evidence type="ECO:0000313" key="1">
    <source>
        <dbReference type="EMBL" id="MDQ8206287.1"/>
    </source>
</evidence>
<dbReference type="Proteomes" id="UP001225316">
    <property type="component" value="Unassembled WGS sequence"/>
</dbReference>
<protein>
    <recommendedName>
        <fullName evidence="3">LamG-like jellyroll fold domain-containing protein</fullName>
    </recommendedName>
</protein>
<name>A0ABU1ATI3_9BACT</name>
<dbReference type="Gene3D" id="2.60.120.200">
    <property type="match status" value="1"/>
</dbReference>
<accession>A0ABU1ATI3</accession>
<organism evidence="1 2">
    <name type="scientific">Thalassobacterium maritimum</name>
    <dbReference type="NCBI Taxonomy" id="3041265"/>
    <lineage>
        <taxon>Bacteria</taxon>
        <taxon>Pseudomonadati</taxon>
        <taxon>Verrucomicrobiota</taxon>
        <taxon>Opitutia</taxon>
        <taxon>Puniceicoccales</taxon>
        <taxon>Coraliomargaritaceae</taxon>
        <taxon>Thalassobacterium</taxon>
    </lineage>
</organism>
<dbReference type="SUPFAM" id="SSF49899">
    <property type="entry name" value="Concanavalin A-like lectins/glucanases"/>
    <property type="match status" value="1"/>
</dbReference>
<dbReference type="Pfam" id="PF13385">
    <property type="entry name" value="Laminin_G_3"/>
    <property type="match status" value="1"/>
</dbReference>
<proteinExistence type="predicted"/>
<gene>
    <name evidence="1" type="ORF">QEH52_02125</name>
</gene>
<dbReference type="EMBL" id="JARXHW010000003">
    <property type="protein sequence ID" value="MDQ8206287.1"/>
    <property type="molecule type" value="Genomic_DNA"/>
</dbReference>
<keyword evidence="2" id="KW-1185">Reference proteome</keyword>
<evidence type="ECO:0000313" key="2">
    <source>
        <dbReference type="Proteomes" id="UP001225316"/>
    </source>
</evidence>
<comment type="caution">
    <text evidence="1">The sequence shown here is derived from an EMBL/GenBank/DDBJ whole genome shotgun (WGS) entry which is preliminary data.</text>
</comment>
<dbReference type="InterPro" id="IPR013320">
    <property type="entry name" value="ConA-like_dom_sf"/>
</dbReference>